<reference evidence="1 2" key="1">
    <citation type="submission" date="2016-12" db="EMBL/GenBank/DDBJ databases">
        <authorList>
            <person name="Song W.-J."/>
            <person name="Kurnit D.M."/>
        </authorList>
    </citation>
    <scope>NUCLEOTIDE SEQUENCE [LARGE SCALE GENOMIC DNA]</scope>
    <source>
        <strain evidence="1 2">175</strain>
    </source>
</reference>
<dbReference type="EMBL" id="FXAM01000001">
    <property type="protein sequence ID" value="SMF95272.1"/>
    <property type="molecule type" value="Genomic_DNA"/>
</dbReference>
<proteinExistence type="predicted"/>
<dbReference type="Proteomes" id="UP000192923">
    <property type="component" value="Unassembled WGS sequence"/>
</dbReference>
<organism evidence="1 2">
    <name type="scientific">Methylomagnum ishizawai</name>
    <dbReference type="NCBI Taxonomy" id="1760988"/>
    <lineage>
        <taxon>Bacteria</taxon>
        <taxon>Pseudomonadati</taxon>
        <taxon>Pseudomonadota</taxon>
        <taxon>Gammaproteobacteria</taxon>
        <taxon>Methylococcales</taxon>
        <taxon>Methylococcaceae</taxon>
        <taxon>Methylomagnum</taxon>
    </lineage>
</organism>
<gene>
    <name evidence="1" type="ORF">SAMN02949497_2630</name>
</gene>
<evidence type="ECO:0000313" key="1">
    <source>
        <dbReference type="EMBL" id="SMF95272.1"/>
    </source>
</evidence>
<dbReference type="OrthoDB" id="9792276at2"/>
<dbReference type="SUPFAM" id="SSF102114">
    <property type="entry name" value="Radical SAM enzymes"/>
    <property type="match status" value="1"/>
</dbReference>
<name>A0A1Y6D401_9GAMM</name>
<sequence>MQRSRLDHYLLDNPSLQRRYKKIKKHVNRLIISGYDITNRCNLRCKGCYFFEGERSSNFNDDRTLDEFDAFFASEVKRGVTMPHFAGAEPAKVPERLALAAKYWNRGVIYTNGTLPIAPDLPFMLHISLWGAEETDARLRGKHAFRSALDNFSRDARAVFIFTINRQNIGEMAEVTDICAQHGTKLSFNHYSPTRWYGSSGTEMPNEIRFRGKGRFSGPDDQLALRLEDLNIIRGHIRELLIRYPDTLIYSSYYNERINSPDVLFNIDSQTGVATNCAILNSAHHREYRTDLTWDDADCCIPNTDCATCRHYVANYSKIMGEFHNHLDSIDQFDRWLEVYETWCKLNIRNWDTLD</sequence>
<accession>A0A1Y6D401</accession>
<keyword evidence="2" id="KW-1185">Reference proteome</keyword>
<protein>
    <submittedName>
        <fullName evidence="1">Radical SAM superfamily enzyme, MoaA/NifB/PqqE/SkfB family</fullName>
    </submittedName>
</protein>
<dbReference type="PANTHER" id="PTHR11228">
    <property type="entry name" value="RADICAL SAM DOMAIN PROTEIN"/>
    <property type="match status" value="1"/>
</dbReference>
<dbReference type="PANTHER" id="PTHR11228:SF7">
    <property type="entry name" value="PQQA PEPTIDE CYCLASE"/>
    <property type="match status" value="1"/>
</dbReference>
<dbReference type="CDD" id="cd01335">
    <property type="entry name" value="Radical_SAM"/>
    <property type="match status" value="1"/>
</dbReference>
<evidence type="ECO:0000313" key="2">
    <source>
        <dbReference type="Proteomes" id="UP000192923"/>
    </source>
</evidence>
<dbReference type="Gene3D" id="3.20.20.70">
    <property type="entry name" value="Aldolase class I"/>
    <property type="match status" value="1"/>
</dbReference>
<dbReference type="RefSeq" id="WP_085213349.1">
    <property type="nucleotide sequence ID" value="NZ_FXAM01000001.1"/>
</dbReference>
<dbReference type="InterPro" id="IPR050377">
    <property type="entry name" value="Radical_SAM_PqqE_MftC-like"/>
</dbReference>
<dbReference type="AlphaFoldDB" id="A0A1Y6D401"/>
<dbReference type="STRING" id="1760988.SAMN02949497_2630"/>
<dbReference type="InterPro" id="IPR058240">
    <property type="entry name" value="rSAM_sf"/>
</dbReference>
<dbReference type="InterPro" id="IPR013785">
    <property type="entry name" value="Aldolase_TIM"/>
</dbReference>